<comment type="caution">
    <text evidence="3">The sequence shown here is derived from an EMBL/GenBank/DDBJ whole genome shotgun (WGS) entry which is preliminary data.</text>
</comment>
<dbReference type="RefSeq" id="WP_208259482.1">
    <property type="nucleotide sequence ID" value="NZ_JAGEOJ010000013.1"/>
</dbReference>
<dbReference type="SUPFAM" id="SSF82171">
    <property type="entry name" value="DPP6 N-terminal domain-like"/>
    <property type="match status" value="1"/>
</dbReference>
<keyword evidence="2" id="KW-0812">Transmembrane</keyword>
<evidence type="ECO:0000256" key="1">
    <source>
        <dbReference type="SAM" id="MobiDB-lite"/>
    </source>
</evidence>
<dbReference type="EMBL" id="JAGEOJ010000013">
    <property type="protein sequence ID" value="MBO2451606.1"/>
    <property type="molecule type" value="Genomic_DNA"/>
</dbReference>
<keyword evidence="4" id="KW-1185">Reference proteome</keyword>
<accession>A0A939PN34</accession>
<feature type="transmembrane region" description="Helical" evidence="2">
    <location>
        <begin position="20"/>
        <end position="42"/>
    </location>
</feature>
<organism evidence="3 4">
    <name type="scientific">Actinomadura barringtoniae</name>
    <dbReference type="NCBI Taxonomy" id="1427535"/>
    <lineage>
        <taxon>Bacteria</taxon>
        <taxon>Bacillati</taxon>
        <taxon>Actinomycetota</taxon>
        <taxon>Actinomycetes</taxon>
        <taxon>Streptosporangiales</taxon>
        <taxon>Thermomonosporaceae</taxon>
        <taxon>Actinomadura</taxon>
    </lineage>
</organism>
<reference evidence="3" key="1">
    <citation type="submission" date="2021-03" db="EMBL/GenBank/DDBJ databases">
        <authorList>
            <person name="Kanchanasin P."/>
            <person name="Saeng-In P."/>
            <person name="Phongsopitanun W."/>
            <person name="Yuki M."/>
            <person name="Kudo T."/>
            <person name="Ohkuma M."/>
            <person name="Tanasupawat S."/>
        </authorList>
    </citation>
    <scope>NUCLEOTIDE SEQUENCE</scope>
    <source>
        <strain evidence="3">GKU 128</strain>
    </source>
</reference>
<gene>
    <name evidence="3" type="ORF">J4573_31260</name>
</gene>
<dbReference type="InterPro" id="IPR011042">
    <property type="entry name" value="6-blade_b-propeller_TolB-like"/>
</dbReference>
<feature type="region of interest" description="Disordered" evidence="1">
    <location>
        <begin position="46"/>
        <end position="77"/>
    </location>
</feature>
<dbReference type="Proteomes" id="UP000669179">
    <property type="component" value="Unassembled WGS sequence"/>
</dbReference>
<dbReference type="Gene3D" id="2.120.10.30">
    <property type="entry name" value="TolB, C-terminal domain"/>
    <property type="match status" value="1"/>
</dbReference>
<protein>
    <submittedName>
        <fullName evidence="3">Uncharacterized protein</fullName>
    </submittedName>
</protein>
<sequence length="365" mass="38136">MDGKSEGKHKGPERGSRLGVAVRAVVPLGLAVVVAVGVGGGVDLVHHVQRPDPEPQSASKPVKAGKGTKTAGPKGAEPRYVVGVRRTGGSLVVRDLRTGHDVGLPVAAPQGRRFQRVASEGDGSYVVAAATPGSGSSKVTFQRLTLEEDGHPKDLEAIPRVSVPGASTEWSDLAVGSDGDKIAYVTYSGTRSRMSVVSVETGARKTWTTKAPARISSLSWAGDTLSFVWNPLRTVAGKQVEKAHQVRTLDTSGAAGDLKVSRPILKLPEGSRAAVLSPDGMRIVTTVTDGRQVLVKSYYVTSGKPAEVLWEQKAEATVAHHEGPEVARLDPDPTGDHYLATGGDGRLFSESVGAVPAADLSDAAW</sequence>
<name>A0A939PN34_9ACTN</name>
<proteinExistence type="predicted"/>
<evidence type="ECO:0000313" key="4">
    <source>
        <dbReference type="Proteomes" id="UP000669179"/>
    </source>
</evidence>
<evidence type="ECO:0000256" key="2">
    <source>
        <dbReference type="SAM" id="Phobius"/>
    </source>
</evidence>
<evidence type="ECO:0000313" key="3">
    <source>
        <dbReference type="EMBL" id="MBO2451606.1"/>
    </source>
</evidence>
<keyword evidence="2" id="KW-0472">Membrane</keyword>
<feature type="compositionally biased region" description="Low complexity" evidence="1">
    <location>
        <begin position="60"/>
        <end position="75"/>
    </location>
</feature>
<dbReference type="AlphaFoldDB" id="A0A939PN34"/>
<keyword evidence="2" id="KW-1133">Transmembrane helix</keyword>